<dbReference type="eggNOG" id="ENOG502SCKN">
    <property type="taxonomic scope" value="Eukaryota"/>
</dbReference>
<dbReference type="Proteomes" id="UP000019377">
    <property type="component" value="Unassembled WGS sequence"/>
</dbReference>
<dbReference type="EMBL" id="KI545867">
    <property type="protein sequence ID" value="EST06917.1"/>
    <property type="molecule type" value="Genomic_DNA"/>
</dbReference>
<evidence type="ECO:0000313" key="1">
    <source>
        <dbReference type="EMBL" id="EST06917.1"/>
    </source>
</evidence>
<reference evidence="2" key="1">
    <citation type="journal article" date="2013" name="Genome Announc.">
        <title>Draft genome sequence of Pseudozyma brasiliensis sp. nov. strain GHG001, a high producer of endo-1,4-xylanase isolated from an insect pest of sugarcane.</title>
        <authorList>
            <person name="Oliveira J.V.D.C."/>
            <person name="dos Santos R.A.C."/>
            <person name="Borges T.A."/>
            <person name="Riano-Pachon D.M."/>
            <person name="Goldman G.H."/>
        </authorList>
    </citation>
    <scope>NUCLEOTIDE SEQUENCE [LARGE SCALE GENOMIC DNA]</scope>
    <source>
        <strain evidence="2">GHG001</strain>
    </source>
</reference>
<dbReference type="STRING" id="1365824.V5GLS3"/>
<dbReference type="HOGENOM" id="CLU_1897106_0_0_1"/>
<evidence type="ECO:0000313" key="2">
    <source>
        <dbReference type="Proteomes" id="UP000019377"/>
    </source>
</evidence>
<proteinExistence type="predicted"/>
<dbReference type="AlphaFoldDB" id="V5GLS3"/>
<gene>
    <name evidence="1" type="ORF">PSEUBRA_SCAF24g01498</name>
</gene>
<sequence length="134" mass="15136">MPSVLSSDVDKALIHIEAFRGGYSPDLFLAYQAPITIPTTTLRNLISHTPSLLPLGYLTEAKQVELQALMARLSSYEGRRMYLLLGARPLLDCTFCKTASDYFWYAVPFLFGTYAWRILACDACSKLKWTCTRI</sequence>
<keyword evidence="2" id="KW-1185">Reference proteome</keyword>
<dbReference type="PANTHER" id="PTHR39470:SF1">
    <property type="entry name" value="CHORISMATE SYNTHASE PROTEIN"/>
    <property type="match status" value="1"/>
</dbReference>
<accession>V5GLS3</accession>
<protein>
    <submittedName>
        <fullName evidence="1">Uncharacterized protein</fullName>
    </submittedName>
</protein>
<organism evidence="1 2">
    <name type="scientific">Kalmanozyma brasiliensis (strain GHG001)</name>
    <name type="common">Yeast</name>
    <name type="synonym">Pseudozyma brasiliensis</name>
    <dbReference type="NCBI Taxonomy" id="1365824"/>
    <lineage>
        <taxon>Eukaryota</taxon>
        <taxon>Fungi</taxon>
        <taxon>Dikarya</taxon>
        <taxon>Basidiomycota</taxon>
        <taxon>Ustilaginomycotina</taxon>
        <taxon>Ustilaginomycetes</taxon>
        <taxon>Ustilaginales</taxon>
        <taxon>Ustilaginaceae</taxon>
        <taxon>Kalmanozyma</taxon>
    </lineage>
</organism>
<dbReference type="PANTHER" id="PTHR39470">
    <property type="entry name" value="CHROMOSOME 10, WHOLE GENOME SHOTGUN SEQUENCE"/>
    <property type="match status" value="1"/>
</dbReference>
<name>V5GLS3_KALBG</name>